<gene>
    <name evidence="1" type="ORF">NQ176_g9913</name>
</gene>
<protein>
    <submittedName>
        <fullName evidence="1">Uncharacterized protein</fullName>
    </submittedName>
</protein>
<evidence type="ECO:0000313" key="2">
    <source>
        <dbReference type="Proteomes" id="UP001143910"/>
    </source>
</evidence>
<proteinExistence type="predicted"/>
<evidence type="ECO:0000313" key="1">
    <source>
        <dbReference type="EMBL" id="KAJ2966932.1"/>
    </source>
</evidence>
<name>A0ACC1MJU2_9HYPO</name>
<accession>A0ACC1MJU2</accession>
<reference evidence="1" key="1">
    <citation type="submission" date="2022-08" db="EMBL/GenBank/DDBJ databases">
        <title>Genome Sequence of Lecanicillium fungicola.</title>
        <authorList>
            <person name="Buettner E."/>
        </authorList>
    </citation>
    <scope>NUCLEOTIDE SEQUENCE</scope>
    <source>
        <strain evidence="1">Babe33</strain>
    </source>
</reference>
<keyword evidence="2" id="KW-1185">Reference proteome</keyword>
<dbReference type="Proteomes" id="UP001143910">
    <property type="component" value="Unassembled WGS sequence"/>
</dbReference>
<comment type="caution">
    <text evidence="1">The sequence shown here is derived from an EMBL/GenBank/DDBJ whole genome shotgun (WGS) entry which is preliminary data.</text>
</comment>
<sequence length="117" mass="11709">MDKPSAASDGGAGTLPLTGSQSNNNPPSRIAVPSVVAGVAPITNGTSHPSSKPSPATSSNGTAPIASRDDSPGRLPTGSQPYPPLQIANTHAHILHAQSINLGDTSSATCYQRDTAN</sequence>
<dbReference type="EMBL" id="JANJQO010002462">
    <property type="protein sequence ID" value="KAJ2966932.1"/>
    <property type="molecule type" value="Genomic_DNA"/>
</dbReference>
<organism evidence="1 2">
    <name type="scientific">Zarea fungicola</name>
    <dbReference type="NCBI Taxonomy" id="93591"/>
    <lineage>
        <taxon>Eukaryota</taxon>
        <taxon>Fungi</taxon>
        <taxon>Dikarya</taxon>
        <taxon>Ascomycota</taxon>
        <taxon>Pezizomycotina</taxon>
        <taxon>Sordariomycetes</taxon>
        <taxon>Hypocreomycetidae</taxon>
        <taxon>Hypocreales</taxon>
        <taxon>Cordycipitaceae</taxon>
        <taxon>Zarea</taxon>
    </lineage>
</organism>